<dbReference type="Pfam" id="PF01047">
    <property type="entry name" value="MarR"/>
    <property type="match status" value="1"/>
</dbReference>
<protein>
    <submittedName>
        <fullName evidence="5">Putative transcriptional regulatory protein, MarR</fullName>
    </submittedName>
</protein>
<dbReference type="GO" id="GO:0006950">
    <property type="term" value="P:response to stress"/>
    <property type="evidence" value="ECO:0007669"/>
    <property type="project" value="TreeGrafter"/>
</dbReference>
<keyword evidence="5" id="KW-0614">Plasmid</keyword>
<dbReference type="SMART" id="SM00347">
    <property type="entry name" value="HTH_MARR"/>
    <property type="match status" value="1"/>
</dbReference>
<evidence type="ECO:0000259" key="4">
    <source>
        <dbReference type="PROSITE" id="PS50995"/>
    </source>
</evidence>
<sequence>MDTERQSVAVLQQLGRTYRAFAGAFEKRMGLPLPRWRILHALHHQEGAMGQKALADLVVMDPGALTRQLKTMQELGWIERSMSERDNRVLHVTLSPAGRQVLAHAMPLRSSFLEAALSEVSTTTLDELSRCLAQLEAGIAHAQRCAALQIKLARGVP</sequence>
<evidence type="ECO:0000256" key="2">
    <source>
        <dbReference type="ARBA" id="ARBA00023125"/>
    </source>
</evidence>
<dbReference type="PANTHER" id="PTHR33164:SF64">
    <property type="entry name" value="TRANSCRIPTIONAL REGULATOR SLYA"/>
    <property type="match status" value="1"/>
</dbReference>
<dbReference type="Proteomes" id="UP000255505">
    <property type="component" value="Plasmid III"/>
</dbReference>
<keyword evidence="3" id="KW-0804">Transcription</keyword>
<evidence type="ECO:0000313" key="5">
    <source>
        <dbReference type="EMBL" id="SPK77286.1"/>
    </source>
</evidence>
<geneLocation type="plasmid" evidence="5">
    <name>III</name>
</geneLocation>
<reference evidence="5 6" key="1">
    <citation type="submission" date="2018-01" db="EMBL/GenBank/DDBJ databases">
        <authorList>
            <person name="Gaut B.S."/>
            <person name="Morton B.R."/>
            <person name="Clegg M.T."/>
            <person name="Duvall M.R."/>
        </authorList>
    </citation>
    <scope>NUCLEOTIDE SEQUENCE [LARGE SCALE GENOMIC DNA]</scope>
    <source>
        <strain evidence="5">Cupriavidus taiwanensis LMG 19425</strain>
        <plasmid evidence="6">Plasmid iii</plasmid>
    </source>
</reference>
<dbReference type="GO" id="GO:0003700">
    <property type="term" value="F:DNA-binding transcription factor activity"/>
    <property type="evidence" value="ECO:0007669"/>
    <property type="project" value="InterPro"/>
</dbReference>
<feature type="domain" description="HTH marR-type" evidence="4">
    <location>
        <begin position="4"/>
        <end position="137"/>
    </location>
</feature>
<name>A0A375IRI6_9BURK</name>
<keyword evidence="1" id="KW-0805">Transcription regulation</keyword>
<dbReference type="SUPFAM" id="SSF46785">
    <property type="entry name" value="Winged helix' DNA-binding domain"/>
    <property type="match status" value="1"/>
</dbReference>
<dbReference type="EMBL" id="LT991978">
    <property type="protein sequence ID" value="SPK77286.1"/>
    <property type="molecule type" value="Genomic_DNA"/>
</dbReference>
<accession>A0A375IRI6</accession>
<organism evidence="5 6">
    <name type="scientific">Cupriavidus taiwanensis</name>
    <dbReference type="NCBI Taxonomy" id="164546"/>
    <lineage>
        <taxon>Bacteria</taxon>
        <taxon>Pseudomonadati</taxon>
        <taxon>Pseudomonadota</taxon>
        <taxon>Betaproteobacteria</taxon>
        <taxon>Burkholderiales</taxon>
        <taxon>Burkholderiaceae</taxon>
        <taxon>Cupriavidus</taxon>
    </lineage>
</organism>
<evidence type="ECO:0000256" key="1">
    <source>
        <dbReference type="ARBA" id="ARBA00023015"/>
    </source>
</evidence>
<proteinExistence type="predicted"/>
<dbReference type="AlphaFoldDB" id="A0A375IRI6"/>
<evidence type="ECO:0000313" key="6">
    <source>
        <dbReference type="Proteomes" id="UP000255505"/>
    </source>
</evidence>
<dbReference type="InterPro" id="IPR039422">
    <property type="entry name" value="MarR/SlyA-like"/>
</dbReference>
<dbReference type="InterPro" id="IPR000835">
    <property type="entry name" value="HTH_MarR-typ"/>
</dbReference>
<dbReference type="InterPro" id="IPR036390">
    <property type="entry name" value="WH_DNA-bd_sf"/>
</dbReference>
<dbReference type="PANTHER" id="PTHR33164">
    <property type="entry name" value="TRANSCRIPTIONAL REGULATOR, MARR FAMILY"/>
    <property type="match status" value="1"/>
</dbReference>
<gene>
    <name evidence="5" type="ORF">CT19425_P30135</name>
</gene>
<keyword evidence="2" id="KW-0238">DNA-binding</keyword>
<evidence type="ECO:0000256" key="3">
    <source>
        <dbReference type="ARBA" id="ARBA00023163"/>
    </source>
</evidence>
<dbReference type="Gene3D" id="1.10.10.10">
    <property type="entry name" value="Winged helix-like DNA-binding domain superfamily/Winged helix DNA-binding domain"/>
    <property type="match status" value="1"/>
</dbReference>
<dbReference type="InterPro" id="IPR036388">
    <property type="entry name" value="WH-like_DNA-bd_sf"/>
</dbReference>
<dbReference type="RefSeq" id="WP_115666766.1">
    <property type="nucleotide sequence ID" value="NZ_LT991978.1"/>
</dbReference>
<dbReference type="GO" id="GO:0003677">
    <property type="term" value="F:DNA binding"/>
    <property type="evidence" value="ECO:0007669"/>
    <property type="project" value="UniProtKB-KW"/>
</dbReference>
<dbReference type="PROSITE" id="PS50995">
    <property type="entry name" value="HTH_MARR_2"/>
    <property type="match status" value="1"/>
</dbReference>